<dbReference type="GO" id="GO:0006888">
    <property type="term" value="P:endoplasmic reticulum to Golgi vesicle-mediated transport"/>
    <property type="evidence" value="ECO:0007669"/>
    <property type="project" value="TreeGrafter"/>
</dbReference>
<feature type="coiled-coil region" evidence="4">
    <location>
        <begin position="784"/>
        <end position="829"/>
    </location>
</feature>
<gene>
    <name evidence="7" type="ORF">B4U80_03400</name>
</gene>
<dbReference type="STRING" id="299467.A0A443SNX5"/>
<feature type="domain" description="Vesicle tethering protein Uso1/P115-like head" evidence="6">
    <location>
        <begin position="350"/>
        <end position="632"/>
    </location>
</feature>
<dbReference type="FunFam" id="1.25.10.10:FF:000394">
    <property type="entry name" value="general vesicular transport factor p115"/>
    <property type="match status" value="1"/>
</dbReference>
<dbReference type="VEuPathDB" id="VectorBase:LDEU002814"/>
<proteinExistence type="predicted"/>
<organism evidence="7 8">
    <name type="scientific">Leptotrombidium deliense</name>
    <dbReference type="NCBI Taxonomy" id="299467"/>
    <lineage>
        <taxon>Eukaryota</taxon>
        <taxon>Metazoa</taxon>
        <taxon>Ecdysozoa</taxon>
        <taxon>Arthropoda</taxon>
        <taxon>Chelicerata</taxon>
        <taxon>Arachnida</taxon>
        <taxon>Acari</taxon>
        <taxon>Acariformes</taxon>
        <taxon>Trombidiformes</taxon>
        <taxon>Prostigmata</taxon>
        <taxon>Anystina</taxon>
        <taxon>Parasitengona</taxon>
        <taxon>Trombiculoidea</taxon>
        <taxon>Trombiculidae</taxon>
        <taxon>Leptotrombidium</taxon>
    </lineage>
</organism>
<keyword evidence="8" id="KW-1185">Reference proteome</keyword>
<name>A0A443SNX5_9ACAR</name>
<reference evidence="7 8" key="1">
    <citation type="journal article" date="2018" name="Gigascience">
        <title>Genomes of trombidid mites reveal novel predicted allergens and laterally-transferred genes associated with secondary metabolism.</title>
        <authorList>
            <person name="Dong X."/>
            <person name="Chaisiri K."/>
            <person name="Xia D."/>
            <person name="Armstrong S.D."/>
            <person name="Fang Y."/>
            <person name="Donnelly M.J."/>
            <person name="Kadowaki T."/>
            <person name="McGarry J.W."/>
            <person name="Darby A.C."/>
            <person name="Makepeace B.L."/>
        </authorList>
    </citation>
    <scope>NUCLEOTIDE SEQUENCE [LARGE SCALE GENOMIC DNA]</scope>
    <source>
        <strain evidence="7">UoL-UT</strain>
    </source>
</reference>
<dbReference type="EMBL" id="NCKV01001010">
    <property type="protein sequence ID" value="RWS29226.1"/>
    <property type="molecule type" value="Genomic_DNA"/>
</dbReference>
<dbReference type="Pfam" id="PF18770">
    <property type="entry name" value="Arm_vescicular"/>
    <property type="match status" value="1"/>
</dbReference>
<accession>A0A443SNX5</accession>
<dbReference type="GO" id="GO:0005783">
    <property type="term" value="C:endoplasmic reticulum"/>
    <property type="evidence" value="ECO:0007669"/>
    <property type="project" value="TreeGrafter"/>
</dbReference>
<evidence type="ECO:0000256" key="4">
    <source>
        <dbReference type="SAM" id="Coils"/>
    </source>
</evidence>
<evidence type="ECO:0000256" key="3">
    <source>
        <dbReference type="ARBA" id="ARBA00023054"/>
    </source>
</evidence>
<dbReference type="AlphaFoldDB" id="A0A443SNX5"/>
<dbReference type="PANTHER" id="PTHR10013">
    <property type="entry name" value="GENERAL VESICULAR TRANSPORT FACTOR P115"/>
    <property type="match status" value="1"/>
</dbReference>
<feature type="region of interest" description="Disordered" evidence="5">
    <location>
        <begin position="1"/>
        <end position="21"/>
    </location>
</feature>
<feature type="compositionally biased region" description="Acidic residues" evidence="5">
    <location>
        <begin position="847"/>
        <end position="862"/>
    </location>
</feature>
<dbReference type="InterPro" id="IPR041209">
    <property type="entry name" value="P115_Arm_rpt"/>
</dbReference>
<dbReference type="OrthoDB" id="198977at2759"/>
<dbReference type="InterPro" id="IPR016024">
    <property type="entry name" value="ARM-type_fold"/>
</dbReference>
<dbReference type="Gene3D" id="1.25.10.10">
    <property type="entry name" value="Leucine-rich Repeat Variant"/>
    <property type="match status" value="1"/>
</dbReference>
<evidence type="ECO:0000313" key="7">
    <source>
        <dbReference type="EMBL" id="RWS29226.1"/>
    </source>
</evidence>
<dbReference type="SUPFAM" id="SSF48371">
    <property type="entry name" value="ARM repeat"/>
    <property type="match status" value="1"/>
</dbReference>
<dbReference type="InterPro" id="IPR011989">
    <property type="entry name" value="ARM-like"/>
</dbReference>
<dbReference type="GO" id="GO:0006886">
    <property type="term" value="P:intracellular protein transport"/>
    <property type="evidence" value="ECO:0007669"/>
    <property type="project" value="InterPro"/>
</dbReference>
<dbReference type="InterPro" id="IPR006953">
    <property type="entry name" value="Vesicle_Uso1_P115_head"/>
</dbReference>
<dbReference type="PANTHER" id="PTHR10013:SF0">
    <property type="entry name" value="GENERAL VESICULAR TRANSPORT FACTOR P115"/>
    <property type="match status" value="1"/>
</dbReference>
<dbReference type="GO" id="GO:0005795">
    <property type="term" value="C:Golgi stack"/>
    <property type="evidence" value="ECO:0007669"/>
    <property type="project" value="TreeGrafter"/>
</dbReference>
<dbReference type="GO" id="GO:0048280">
    <property type="term" value="P:vesicle fusion with Golgi apparatus"/>
    <property type="evidence" value="ECO:0007669"/>
    <property type="project" value="InterPro"/>
</dbReference>
<keyword evidence="2" id="KW-0333">Golgi apparatus</keyword>
<feature type="compositionally biased region" description="Low complexity" evidence="5">
    <location>
        <begin position="710"/>
        <end position="720"/>
    </location>
</feature>
<protein>
    <submittedName>
        <fullName evidence="7">General vesicular transport factor p115-like isoform X1</fullName>
    </submittedName>
</protein>
<dbReference type="Pfam" id="PF04869">
    <property type="entry name" value="Uso1_p115_head"/>
    <property type="match status" value="1"/>
</dbReference>
<sequence>MEYLKNSWKSVVGSPENQNQPSVAETIEKLIERVQTSTLLEDRRDACRALKSLAKTYRLEVGAQGMETLASVLETDRNDSEIISYVLDSLNSIITGPIEDPIDYTEGSPNEGNEDLGQQFTEIFVKRKENVSLLIDLLEEYDFKVRWPALRLLMGLLRNKLRDLQERILANPMGISRLMDLLSDSREIIRNDAIVLFVHLTRGNSNIQKIVAFENAFDRLYEVIAGEGYSDGGVVVEDCLIVFQNLLKNNTSNQNFFKEGSYIQRLLPFINITADSDWPTQKATNILFLLQVIRTLVSPRNPFQVTNACQKVMQQCGLLERLCAILLTNGVPADILTETINTVAEVIRGNHHNQEYFSAVTMPSTPPKSVTVVLLMSMVNEKQPFDLRCAVLYCFQCFLYKNEFGQAQIIQTLLPNSTDASGLTGQLLCGGLFSTDPFSSWLASTALSHALVDNDTQKEQLLRVQLSTDENSGPVSLLQQCCTILQQGVKIQTRVGLLMLLCQWLSSCPLAVSNFLNIPTNIPFLTSQAGLAESDELEIVVQGLCAFILGICVHYNDDSIPSFTREDLCNLIVKRIGVETFLDKLGSISKNEKYSLAAQRPQLRYSRVDDVIFDYEFCRLFKSIEGVIIKAVQNKPDLANGPESNMSAEQHRLLVQYKELIRDQDLQLTSLKQELQKMKEDYTRVSTEMKEFQDSCQQLRDQNALLKAQKSSSSLPSMLSDEFNMSNISQGDDLRRENESLNRQIKSLQLELSRCQRMNSTPVPETKINIGGDDEDVCSQSMSNQSKQDEIEALKDELKKETEAKKLVAAELETAMKEQEELLDLLSDQQLKTTKYRKRLKELGEKLDDDDFDYEEDAETENFNELVS</sequence>
<dbReference type="GO" id="GO:0012507">
    <property type="term" value="C:ER to Golgi transport vesicle membrane"/>
    <property type="evidence" value="ECO:0007669"/>
    <property type="project" value="TreeGrafter"/>
</dbReference>
<feature type="non-terminal residue" evidence="7">
    <location>
        <position position="868"/>
    </location>
</feature>
<dbReference type="GO" id="GO:0000139">
    <property type="term" value="C:Golgi membrane"/>
    <property type="evidence" value="ECO:0007669"/>
    <property type="project" value="InterPro"/>
</dbReference>
<dbReference type="Proteomes" id="UP000288716">
    <property type="component" value="Unassembled WGS sequence"/>
</dbReference>
<evidence type="ECO:0000256" key="1">
    <source>
        <dbReference type="ARBA" id="ARBA00004555"/>
    </source>
</evidence>
<keyword evidence="3 4" id="KW-0175">Coiled coil</keyword>
<evidence type="ECO:0000313" key="8">
    <source>
        <dbReference type="Proteomes" id="UP000288716"/>
    </source>
</evidence>
<evidence type="ECO:0000256" key="2">
    <source>
        <dbReference type="ARBA" id="ARBA00023034"/>
    </source>
</evidence>
<feature type="region of interest" description="Disordered" evidence="5">
    <location>
        <begin position="710"/>
        <end position="729"/>
    </location>
</feature>
<evidence type="ECO:0000256" key="5">
    <source>
        <dbReference type="SAM" id="MobiDB-lite"/>
    </source>
</evidence>
<evidence type="ECO:0000259" key="6">
    <source>
        <dbReference type="Pfam" id="PF04869"/>
    </source>
</evidence>
<dbReference type="GO" id="GO:0045056">
    <property type="term" value="P:transcytosis"/>
    <property type="evidence" value="ECO:0007669"/>
    <property type="project" value="TreeGrafter"/>
</dbReference>
<comment type="caution">
    <text evidence="7">The sequence shown here is derived from an EMBL/GenBank/DDBJ whole genome shotgun (WGS) entry which is preliminary data.</text>
</comment>
<dbReference type="InterPro" id="IPR024095">
    <property type="entry name" value="Vesicle_P115"/>
</dbReference>
<dbReference type="GO" id="GO:0048211">
    <property type="term" value="P:Golgi vesicle docking"/>
    <property type="evidence" value="ECO:0007669"/>
    <property type="project" value="TreeGrafter"/>
</dbReference>
<comment type="subcellular location">
    <subcellularLocation>
        <location evidence="1">Golgi apparatus</location>
    </subcellularLocation>
</comment>
<feature type="region of interest" description="Disordered" evidence="5">
    <location>
        <begin position="847"/>
        <end position="868"/>
    </location>
</feature>